<comment type="caution">
    <text evidence="14">The sequence shown here is derived from an EMBL/GenBank/DDBJ whole genome shotgun (WGS) entry which is preliminary data.</text>
</comment>
<keyword evidence="4" id="KW-0677">Repeat</keyword>
<proteinExistence type="predicted"/>
<feature type="region of interest" description="Disordered" evidence="10">
    <location>
        <begin position="2032"/>
        <end position="2051"/>
    </location>
</feature>
<keyword evidence="5" id="KW-0186">Copper</keyword>
<dbReference type="SMART" id="SM00041">
    <property type="entry name" value="CT"/>
    <property type="match status" value="1"/>
</dbReference>
<feature type="disulfide bond" evidence="9">
    <location>
        <begin position="2725"/>
        <end position="2779"/>
    </location>
</feature>
<keyword evidence="7" id="KW-0325">Glycoprotein</keyword>
<dbReference type="FunFam" id="2.10.25.10:FF:000153">
    <property type="entry name" value="MUC5B isoform 1"/>
    <property type="match status" value="1"/>
</dbReference>
<organism evidence="14 15">
    <name type="scientific">Phrynocephalus forsythii</name>
    <dbReference type="NCBI Taxonomy" id="171643"/>
    <lineage>
        <taxon>Eukaryota</taxon>
        <taxon>Metazoa</taxon>
        <taxon>Chordata</taxon>
        <taxon>Craniata</taxon>
        <taxon>Vertebrata</taxon>
        <taxon>Euteleostomi</taxon>
        <taxon>Lepidosauria</taxon>
        <taxon>Squamata</taxon>
        <taxon>Bifurcata</taxon>
        <taxon>Unidentata</taxon>
        <taxon>Episquamata</taxon>
        <taxon>Toxicofera</taxon>
        <taxon>Iguania</taxon>
        <taxon>Acrodonta</taxon>
        <taxon>Agamidae</taxon>
        <taxon>Agaminae</taxon>
        <taxon>Phrynocephalus</taxon>
    </lineage>
</organism>
<evidence type="ECO:0000256" key="6">
    <source>
        <dbReference type="ARBA" id="ARBA00023157"/>
    </source>
</evidence>
<evidence type="ECO:0008006" key="16">
    <source>
        <dbReference type="Google" id="ProtNLM"/>
    </source>
</evidence>
<dbReference type="Gene3D" id="2.10.25.10">
    <property type="entry name" value="Laminin"/>
    <property type="match status" value="4"/>
</dbReference>
<feature type="non-terminal residue" evidence="14">
    <location>
        <position position="1"/>
    </location>
</feature>
<dbReference type="FunFam" id="2.10.25.10:FF:000414">
    <property type="entry name" value="von Willebrand factor"/>
    <property type="match status" value="1"/>
</dbReference>
<feature type="signal peptide" evidence="11">
    <location>
        <begin position="1"/>
        <end position="32"/>
    </location>
</feature>
<evidence type="ECO:0000256" key="8">
    <source>
        <dbReference type="ARBA" id="ARBA00063950"/>
    </source>
</evidence>
<feature type="domain" description="VWFD" evidence="13">
    <location>
        <begin position="120"/>
        <end position="290"/>
    </location>
</feature>
<dbReference type="SMART" id="SM00832">
    <property type="entry name" value="C8"/>
    <property type="match status" value="4"/>
</dbReference>
<evidence type="ECO:0000256" key="1">
    <source>
        <dbReference type="ARBA" id="ARBA00004613"/>
    </source>
</evidence>
<dbReference type="Pfam" id="PF25962">
    <property type="entry name" value="TIL_OTOGL_Mucin"/>
    <property type="match status" value="1"/>
</dbReference>
<protein>
    <recommendedName>
        <fullName evidence="16">Mucin-5AC</fullName>
    </recommendedName>
</protein>
<dbReference type="InterPro" id="IPR025155">
    <property type="entry name" value="WxxW_domain"/>
</dbReference>
<evidence type="ECO:0000256" key="10">
    <source>
        <dbReference type="SAM" id="MobiDB-lite"/>
    </source>
</evidence>
<dbReference type="PROSITE" id="PS01185">
    <property type="entry name" value="CTCK_1"/>
    <property type="match status" value="1"/>
</dbReference>
<evidence type="ECO:0000256" key="11">
    <source>
        <dbReference type="SAM" id="SignalP"/>
    </source>
</evidence>
<evidence type="ECO:0000256" key="4">
    <source>
        <dbReference type="ARBA" id="ARBA00022737"/>
    </source>
</evidence>
<dbReference type="InterPro" id="IPR002919">
    <property type="entry name" value="TIL_dom"/>
</dbReference>
<dbReference type="OrthoDB" id="160294at2759"/>
<dbReference type="InterPro" id="IPR001007">
    <property type="entry name" value="VWF_dom"/>
</dbReference>
<gene>
    <name evidence="14" type="ORF">JRQ81_000296</name>
</gene>
<dbReference type="Pfam" id="PF01826">
    <property type="entry name" value="TIL"/>
    <property type="match status" value="2"/>
</dbReference>
<feature type="compositionally biased region" description="Low complexity" evidence="10">
    <location>
        <begin position="2042"/>
        <end position="2051"/>
    </location>
</feature>
<evidence type="ECO:0000259" key="12">
    <source>
        <dbReference type="PROSITE" id="PS01225"/>
    </source>
</evidence>
<feature type="domain" description="VWFD" evidence="13">
    <location>
        <begin position="474"/>
        <end position="649"/>
    </location>
</feature>
<keyword evidence="2" id="KW-0964">Secreted</keyword>
<keyword evidence="15" id="KW-1185">Reference proteome</keyword>
<dbReference type="InterPro" id="IPR036084">
    <property type="entry name" value="Ser_inhib-like_sf"/>
</dbReference>
<keyword evidence="3 11" id="KW-0732">Signal</keyword>
<dbReference type="InterPro" id="IPR006207">
    <property type="entry name" value="Cys_knot_C"/>
</dbReference>
<feature type="compositionally biased region" description="Pro residues" evidence="10">
    <location>
        <begin position="2032"/>
        <end position="2041"/>
    </location>
</feature>
<feature type="chain" id="PRO_5040116420" description="Mucin-5AC" evidence="11">
    <location>
        <begin position="33"/>
        <end position="2833"/>
    </location>
</feature>
<reference evidence="14" key="1">
    <citation type="journal article" date="2023" name="DNA Res.">
        <title>Chromosome-level genome assembly of Phrynocephalus forsythii using third-generation DNA sequencing and Hi-C analysis.</title>
        <authorList>
            <person name="Qi Y."/>
            <person name="Zhao W."/>
            <person name="Zhao Y."/>
            <person name="Niu C."/>
            <person name="Cao S."/>
            <person name="Zhang Y."/>
        </authorList>
    </citation>
    <scope>NUCLEOTIDE SEQUENCE</scope>
    <source>
        <tissue evidence="14">Muscle</tissue>
    </source>
</reference>
<dbReference type="SMART" id="SM00216">
    <property type="entry name" value="VWD"/>
    <property type="match status" value="4"/>
</dbReference>
<dbReference type="InterPro" id="IPR014853">
    <property type="entry name" value="VWF/SSPO/ZAN-like_Cys-rich_dom"/>
</dbReference>
<dbReference type="PANTHER" id="PTHR11339">
    <property type="entry name" value="EXTRACELLULAR MATRIX GLYCOPROTEIN RELATED"/>
    <property type="match status" value="1"/>
</dbReference>
<comment type="subunit">
    <text evidence="8">Homomultimer; disulfide-linked. The N- and C-terminus mediate their assembly into higher order structures to form filaments. The CTCK domains of two polypeptides associate in the endoplasmic reticulum to generate intermolecularly disulfide-bonded dimers. These dimers progress to the Golgi apparatus, which is a more acidic environment than the endoplasmic reticulum. Under acidic conditions, the N-termini form non-covalent intermolecular interactions that juxtapose assemblies from different CTCK-linked dimers to produce long, disulfide-linked polymers that remain highly compact until secretion.</text>
</comment>
<dbReference type="Pfam" id="PF13330">
    <property type="entry name" value="Mucin2_WxxW"/>
    <property type="match status" value="2"/>
</dbReference>
<accession>A0A9Q0Y6A0</accession>
<dbReference type="SUPFAM" id="SSF57567">
    <property type="entry name" value="Serine protease inhibitors"/>
    <property type="match status" value="5"/>
</dbReference>
<feature type="disulfide bond" evidence="9">
    <location>
        <begin position="2714"/>
        <end position="2763"/>
    </location>
</feature>
<dbReference type="InterPro" id="IPR001846">
    <property type="entry name" value="VWF_type-D"/>
</dbReference>
<feature type="region of interest" description="Disordered" evidence="10">
    <location>
        <begin position="2785"/>
        <end position="2833"/>
    </location>
</feature>
<feature type="domain" description="CTCK" evidence="12">
    <location>
        <begin position="2693"/>
        <end position="2787"/>
    </location>
</feature>
<dbReference type="PROSITE" id="PS51233">
    <property type="entry name" value="VWFD"/>
    <property type="match status" value="4"/>
</dbReference>
<dbReference type="InterPro" id="IPR050780">
    <property type="entry name" value="Mucin_vWF_Thrombospondin_sf"/>
</dbReference>
<dbReference type="InterPro" id="IPR058753">
    <property type="entry name" value="TIL_OTOGL_Mucin"/>
</dbReference>
<feature type="domain" description="VWFD" evidence="13">
    <location>
        <begin position="2122"/>
        <end position="2305"/>
    </location>
</feature>
<feature type="region of interest" description="Disordered" evidence="10">
    <location>
        <begin position="1837"/>
        <end position="1860"/>
    </location>
</feature>
<feature type="compositionally biased region" description="Acidic residues" evidence="10">
    <location>
        <begin position="2802"/>
        <end position="2818"/>
    </location>
</feature>
<dbReference type="PANTHER" id="PTHR11339:SF408">
    <property type="entry name" value="MUCIN-5B"/>
    <property type="match status" value="1"/>
</dbReference>
<feature type="compositionally biased region" description="Low complexity" evidence="10">
    <location>
        <begin position="2819"/>
        <end position="2833"/>
    </location>
</feature>
<dbReference type="SMART" id="SM00215">
    <property type="entry name" value="VWC_out"/>
    <property type="match status" value="2"/>
</dbReference>
<dbReference type="Pfam" id="PF08742">
    <property type="entry name" value="C8"/>
    <property type="match status" value="4"/>
</dbReference>
<feature type="domain" description="VWFD" evidence="13">
    <location>
        <begin position="943"/>
        <end position="1115"/>
    </location>
</feature>
<dbReference type="EMBL" id="JAPFRF010000001">
    <property type="protein sequence ID" value="KAJ7344346.1"/>
    <property type="molecule type" value="Genomic_DNA"/>
</dbReference>
<evidence type="ECO:0000256" key="5">
    <source>
        <dbReference type="ARBA" id="ARBA00023008"/>
    </source>
</evidence>
<keyword evidence="6 9" id="KW-1015">Disulfide bond</keyword>
<dbReference type="Pfam" id="PF00094">
    <property type="entry name" value="VWD"/>
    <property type="match status" value="4"/>
</dbReference>
<evidence type="ECO:0000259" key="13">
    <source>
        <dbReference type="PROSITE" id="PS51233"/>
    </source>
</evidence>
<evidence type="ECO:0000313" key="14">
    <source>
        <dbReference type="EMBL" id="KAJ7344346.1"/>
    </source>
</evidence>
<comment type="caution">
    <text evidence="9">Lacks conserved residue(s) required for the propagation of feature annotation.</text>
</comment>
<dbReference type="FunFam" id="2.10.25.10:FF:000674">
    <property type="entry name" value="Mucin-2"/>
    <property type="match status" value="1"/>
</dbReference>
<evidence type="ECO:0000256" key="2">
    <source>
        <dbReference type="ARBA" id="ARBA00022525"/>
    </source>
</evidence>
<evidence type="ECO:0000313" key="15">
    <source>
        <dbReference type="Proteomes" id="UP001142489"/>
    </source>
</evidence>
<sequence>RNPARMGRGRGARMPLWIAVLMLAFTHHKVCSQYEQQQSQYEDQQSQFEYQQSQYEDQQFQYEDQQYDQQQNYDVLVSVQPTHDLPFVDSTSAPLSKVTLIPSVRTTLAVKAGNPAHNERVCSTWGNAHFKTFDGDIYYFPGQCNYVFSSHCKSSYEDFNIQIRRSVVGNATVISHVTIKLDGVAIELTPNTVTVNGEIVKLPYSHSGILIERSSGYLKTIAKLGLELMWNEEDGLLLELNEKYANQTCGLCGDFNGIQTYNEFIANGIKLDPVQFGNMQKLDGPTEQCTDPLPSSGNNCSHEFASLCETVLTSEAFMGCNALVEVQDYVDACIQDLCKCEASAIDTCVCDTFAEYSRQCAHAGGQPLEWRTQDLCPKTCPFNMQHRECGSPCSNTCTNPERSQLCEDHCTDGCFCPSGTVFDDINNSGCIAQEDCPCTYNMETYSPGASFESQCTSCKCTGGQWACVSLPCPGICSIEGGSHITTLDEKRYSVFGDCSYVLTKVCDSNMFTVLGEIRKCGLTDTETCLKGIAISIAGGQTIVVIKSTGVVYVNMILTQLPVSASNVTMFKPSSFFIIVHTNFGLQLEIQLVPIMQLFIHVDPTYKGKTCGLCGNFNDAQADDFKAISGVVEGTSAAFANTWKTQADCPNVKNIFENPCTLSIENEKYASHWCGQLTDSNGPFQKCHSVVDPAVYHTNCMFDTCNCERSEDCMCAALSSYVKACAAKGVKLSGWRTNVCTKYQTCPKSMTYRYIIESCQPTCRSLSEPDVTCNIQFNVVDGCTCEEGTYLDESGKCVPPTSCPCYYKGSPIPSGESVKTLLLFCSTCTQGKLQCIGEVKPSPVCDAPMIYVDCDNTTLDTTGAECQKSCQTLDMGCYSTQCVSGCVCPNELVSDGKGGCIAAESCPCIHNEATYSPGETIKVKCNNCTCKNRRWECTDEPCMETCSVYGDGHYITFDGKRYNFNGDCEYTLVQDHCGKNSTSEGSFRVITENIPCGTTGTTCSKAIKLFMGNYELILADEKFEVIQRLPGEGAVPFKIRFMGIYMVVDTAFGLVLLWDKKTSVLIKISTNFKGKVCGLCGNFDGNDLNDFTTRSQSVVGDVQEFGNSWKVSPTCPSSPSIKDPCTTNPYRSSWAQKQCSIINSKTFASCHSRVEPTKYYENCVSDSCACDTGGDCECFCTAVAAYAKACSEAGACISWRSPSICPLFCDYYNPKGECEWHYQPCGPSCLKTCRNPYKNCSHDLQGLEGCYPKCPDNKPYLDEDDMECVAIDKCGCFDSKGEHYKPGAKMDFKKKCESCYCSMDSKEICEYDEKACYCTYEGKIYQPGDTIYNTTDGIGGCISANCGRNGTIERNIFPCQTSTTPTTTATSTSTTIPSTVFVFSSTPSPATTTAVPPTTSQCVQESCQWSQWYDGSQPGSESDGGDFDTLDNLRAKGYNICKTPKAIECRAEKFPNTPLSELGQRVECDKTVGLICYNKDQHSTSCYNYQIKIQCCSFVPCGYIPASTPKISTVSSTPITATTPTTTLATTTTSTPAVTETTRISSTLPETVATSTQTVIFTTETIAPTTEVTSQTQCKRVCKWTEWYDVNFPTLDNKGDFETYDVIKAAGKDICEKPLHIECRAEKFPEKKIDEIGQIVQCNVSLGFICRNEDQTGIIQVCFNYQIKVYCCDTVCLTTTPETTSAGTTSITTLTAKSTKPTTTSITTPIVTTKLTTTPTTTPIVTTKPTTTPTTTPIVTTKLTTTSTTTPIVTTKPTTASSIPQTTTLTTTIPTTELTSTTAVKTTSTTTPETTTVTAKPSTTQFTTIPTTEITVSTIVPSTTPQITTVTTTVPTTSETTVPATTSSPISTHITTTESTKTVPTTTKQIESTSSTTLSSTITSTIVTTTKATTTSETTPTTSLTTTTTRSIVTQIQTTQETSTAKQVESTTTIATKHPETTVTEKTTPKITSAVSTTTTRATTVTTKPVATTVMKFYIYTYCTMHLDLHSSFYSFLFVGETIYSKTDSDGCLFSAICGKHCAVERSAGPCPPRTTPKPTPTPTVKVTTPTPTKVGCPDAKPPMKVGETHIANCVSSTCEGNNKISVSHVACPEVRQIECANGYPPIKVFSEDGCCYHYECECVCSGWGDPHYITFDGTYYTFLDNCTYVLVQQIVPKYDNFRVLIDNYFCDAEDGLSCPQSIIVEYNSSVVVVTRKNFNGVEANKIYFNNKIVNPGFHKNGIFISMVGVNMMVEIPKIGATIMFSGLIFSIKLPYSKFGNNTEGQCGTCTNDRKDDCRLPDGKISSCSHMAPYWKVPGDKREHCFGPPPTPGPTSIPLTCPPNSLCELILGSIFSKCHDIIPPEPFYKGCLFDACHMTNTSMQCSGLEIYASLCATKGVCLDWRAKTNGECPYKCPEDKVYDPCGPLNPPTCHNSAVYHNGSGIAEGCFCPSGTQLFSNYRNICVSQCGRYFLSIDRRGISKADVGLPEHSALESASQVSLHRGWSSKQCPKLSTPASCPHEGFVPIPVMTPEDKCCPHLSLCNTTYCPQTIEVCPTGYVLKQQNLPGGCCINTTCEKLPGCVDHDVFYKVSLCEECRCSVEEDPETKSNKVECVSQHCNKICSPGYEYKEVPGQCCGNCTAAACVLKLGPNDAQIIQRGGTYYPPGNNCTFYECDFIDGQYILVTTKKTCPAFDPATCEHEYVSDDGCCKLCAPPQKHCVPKGIQKVIRHKGCEASSPIELTYCEGHCGSSSKYSADTQAIDHTCNCCQEVKTSKRQVTLVCPDGTTMDYSYIHVEDCDCLSSECSPQPTPTPEQQQQQQQEEEQSQSQEEEEEQQQEEQQQSQEQLQEQKE</sequence>
<dbReference type="PROSITE" id="PS01225">
    <property type="entry name" value="CTCK_2"/>
    <property type="match status" value="1"/>
</dbReference>
<evidence type="ECO:0000256" key="3">
    <source>
        <dbReference type="ARBA" id="ARBA00022729"/>
    </source>
</evidence>
<dbReference type="CDD" id="cd19941">
    <property type="entry name" value="TIL"/>
    <property type="match status" value="4"/>
</dbReference>
<dbReference type="GO" id="GO:0005576">
    <property type="term" value="C:extracellular region"/>
    <property type="evidence" value="ECO:0007669"/>
    <property type="project" value="UniProtKB-SubCell"/>
</dbReference>
<name>A0A9Q0Y6A0_9SAUR</name>
<feature type="disulfide bond" evidence="9">
    <location>
        <begin position="2729"/>
        <end position="2781"/>
    </location>
</feature>
<dbReference type="Proteomes" id="UP001142489">
    <property type="component" value="Unassembled WGS sequence"/>
</dbReference>
<evidence type="ECO:0000256" key="7">
    <source>
        <dbReference type="ARBA" id="ARBA00023180"/>
    </source>
</evidence>
<comment type="subcellular location">
    <subcellularLocation>
        <location evidence="1">Secreted</location>
    </subcellularLocation>
</comment>
<evidence type="ECO:0000256" key="9">
    <source>
        <dbReference type="PROSITE-ProRule" id="PRU00039"/>
    </source>
</evidence>